<dbReference type="InterPro" id="IPR018247">
    <property type="entry name" value="EF_Hand_1_Ca_BS"/>
</dbReference>
<feature type="binding site" evidence="16">
    <location>
        <position position="332"/>
    </location>
    <ligand>
        <name>Ca(2+)</name>
        <dbReference type="ChEBI" id="CHEBI:29108"/>
        <label>3</label>
        <note>catalytic</note>
    </ligand>
</feature>
<dbReference type="PROSITE" id="PS00018">
    <property type="entry name" value="EF_HAND_1"/>
    <property type="match status" value="1"/>
</dbReference>
<dbReference type="FunFam" id="2.30.29.30:FF:000088">
    <property type="entry name" value="Phosphoinositide phospholipase C"/>
    <property type="match status" value="1"/>
</dbReference>
<evidence type="ECO:0000259" key="20">
    <source>
        <dbReference type="PROSITE" id="PS50008"/>
    </source>
</evidence>
<dbReference type="EMBL" id="AFYH01055257">
    <property type="status" value="NOT_ANNOTATED_CDS"/>
    <property type="molecule type" value="Genomic_DNA"/>
</dbReference>
<dbReference type="GO" id="GO:0005886">
    <property type="term" value="C:plasma membrane"/>
    <property type="evidence" value="ECO:0007669"/>
    <property type="project" value="TreeGrafter"/>
</dbReference>
<dbReference type="FunCoup" id="H3B651">
    <property type="interactions" value="518"/>
</dbReference>
<evidence type="ECO:0000256" key="5">
    <source>
        <dbReference type="ARBA" id="ARBA00022723"/>
    </source>
</evidence>
<evidence type="ECO:0000256" key="2">
    <source>
        <dbReference type="ARBA" id="ARBA00004496"/>
    </source>
</evidence>
<dbReference type="PANTHER" id="PTHR10336:SF210">
    <property type="entry name" value="1-PHOSPHATIDYLINOSITOL 4,5-BISPHOSPHATE PHOSPHODIESTERASE DELTA-1"/>
    <property type="match status" value="1"/>
</dbReference>
<dbReference type="GO" id="GO:0016042">
    <property type="term" value="P:lipid catabolic process"/>
    <property type="evidence" value="ECO:0007669"/>
    <property type="project" value="UniProtKB-KW"/>
</dbReference>
<dbReference type="InterPro" id="IPR011993">
    <property type="entry name" value="PH-like_dom_sf"/>
</dbReference>
<dbReference type="GO" id="GO:0005509">
    <property type="term" value="F:calcium ion binding"/>
    <property type="evidence" value="ECO:0007669"/>
    <property type="project" value="InterPro"/>
</dbReference>
<evidence type="ECO:0000256" key="11">
    <source>
        <dbReference type="ARBA" id="ARBA00023136"/>
    </source>
</evidence>
<gene>
    <name evidence="22" type="primary">LOC102349822</name>
</gene>
<feature type="binding site" evidence="16">
    <location>
        <position position="363"/>
    </location>
    <ligand>
        <name>Ca(2+)</name>
        <dbReference type="ChEBI" id="CHEBI:29108"/>
        <label>3</label>
        <note>catalytic</note>
    </ligand>
</feature>
<evidence type="ECO:0000313" key="22">
    <source>
        <dbReference type="Ensembl" id="ENSLACP00000017372.1"/>
    </source>
</evidence>
<dbReference type="FunFam" id="3.20.20.190:FF:000022">
    <property type="entry name" value="Phosphoinositide phospholipase C"/>
    <property type="match status" value="1"/>
</dbReference>
<dbReference type="InterPro" id="IPR017946">
    <property type="entry name" value="PLC-like_Pdiesterase_TIM-brl"/>
</dbReference>
<dbReference type="PROSITE" id="PS50008">
    <property type="entry name" value="PIPLC_Y_DOMAIN"/>
    <property type="match status" value="1"/>
</dbReference>
<organism evidence="22 23">
    <name type="scientific">Latimeria chalumnae</name>
    <name type="common">Coelacanth</name>
    <dbReference type="NCBI Taxonomy" id="7897"/>
    <lineage>
        <taxon>Eukaryota</taxon>
        <taxon>Metazoa</taxon>
        <taxon>Chordata</taxon>
        <taxon>Craniata</taxon>
        <taxon>Vertebrata</taxon>
        <taxon>Euteleostomi</taxon>
        <taxon>Coelacanthiformes</taxon>
        <taxon>Coelacanthidae</taxon>
        <taxon>Latimeria</taxon>
    </lineage>
</organism>
<dbReference type="EMBL" id="AFYH01055256">
    <property type="status" value="NOT_ANNOTATED_CDS"/>
    <property type="molecule type" value="Genomic_DNA"/>
</dbReference>
<evidence type="ECO:0000256" key="4">
    <source>
        <dbReference type="ARBA" id="ARBA00022490"/>
    </source>
</evidence>
<feature type="binding site" evidence="15">
    <location>
        <position position="565"/>
    </location>
    <ligand>
        <name>substrate</name>
    </ligand>
</feature>
<dbReference type="InterPro" id="IPR011992">
    <property type="entry name" value="EF-hand-dom_pair"/>
</dbReference>
<dbReference type="GO" id="GO:0005737">
    <property type="term" value="C:cytoplasm"/>
    <property type="evidence" value="ECO:0007669"/>
    <property type="project" value="UniProtKB-SubCell"/>
</dbReference>
<dbReference type="SMART" id="SM00054">
    <property type="entry name" value="EFh"/>
    <property type="match status" value="2"/>
</dbReference>
<dbReference type="Proteomes" id="UP000008672">
    <property type="component" value="Unassembled WGS sequence"/>
</dbReference>
<feature type="active site" evidence="14">
    <location>
        <position position="331"/>
    </location>
</feature>
<keyword evidence="10 18" id="KW-0443">Lipid metabolism</keyword>
<feature type="binding site" evidence="16">
    <location>
        <position position="724"/>
    </location>
    <ligand>
        <name>Ca(2+)</name>
        <dbReference type="ChEBI" id="CHEBI:29108"/>
        <label>5</label>
    </ligand>
</feature>
<dbReference type="EMBL" id="AFYH01055255">
    <property type="status" value="NOT_ANNOTATED_CDS"/>
    <property type="molecule type" value="Genomic_DNA"/>
</dbReference>
<dbReference type="AlphaFoldDB" id="H3B651"/>
<evidence type="ECO:0000256" key="9">
    <source>
        <dbReference type="ARBA" id="ARBA00022963"/>
    </source>
</evidence>
<dbReference type="SUPFAM" id="SSF47473">
    <property type="entry name" value="EF-hand"/>
    <property type="match status" value="1"/>
</dbReference>
<comment type="catalytic activity">
    <reaction evidence="13">
        <text>a 1,2-diacyl-sn-glycero-3-phospho-(1D-myo-inositol-4,5-bisphosphate) + H2O = 1D-myo-inositol 1,4,5-trisphosphate + a 1,2-diacyl-sn-glycerol + H(+)</text>
        <dbReference type="Rhea" id="RHEA:33179"/>
        <dbReference type="ChEBI" id="CHEBI:15377"/>
        <dbReference type="ChEBI" id="CHEBI:15378"/>
        <dbReference type="ChEBI" id="CHEBI:17815"/>
        <dbReference type="ChEBI" id="CHEBI:58456"/>
        <dbReference type="ChEBI" id="CHEBI:203600"/>
        <dbReference type="EC" id="3.1.4.11"/>
    </reaction>
    <physiologicalReaction direction="left-to-right" evidence="13">
        <dbReference type="Rhea" id="RHEA:33180"/>
    </physiologicalReaction>
</comment>
<feature type="domain" description="EF-hand" evidence="21">
    <location>
        <begin position="171"/>
        <end position="196"/>
    </location>
</feature>
<comment type="cofactor">
    <cofactor evidence="16">
        <name>Ca(2+)</name>
        <dbReference type="ChEBI" id="CHEBI:29108"/>
    </cofactor>
    <text evidence="16">Binds 3 Ca(2+) ions per subunit. Two of the Ca(2+) ions are bound to the C2 domain.</text>
</comment>
<dbReference type="InterPro" id="IPR015359">
    <property type="entry name" value="PLC_EF-hand-like"/>
</dbReference>
<protein>
    <recommendedName>
        <fullName evidence="3 18">Phosphoinositide phospholipase C</fullName>
        <ecNumber evidence="3 18">3.1.4.11</ecNumber>
    </recommendedName>
</protein>
<dbReference type="EMBL" id="AFYH01055253">
    <property type="status" value="NOT_ANNOTATED_CDS"/>
    <property type="molecule type" value="Genomic_DNA"/>
</dbReference>
<dbReference type="CDD" id="cd16217">
    <property type="entry name" value="EFh_PI-PLCdelta1"/>
    <property type="match status" value="1"/>
</dbReference>
<keyword evidence="6" id="KW-0677">Repeat</keyword>
<feature type="binding site" evidence="15">
    <location>
        <position position="538"/>
    </location>
    <ligand>
        <name>substrate</name>
    </ligand>
</feature>
<dbReference type="CDD" id="cd08593">
    <property type="entry name" value="PI-PLCc_delta"/>
    <property type="match status" value="1"/>
</dbReference>
<reference evidence="23" key="1">
    <citation type="submission" date="2011-08" db="EMBL/GenBank/DDBJ databases">
        <title>The draft genome of Latimeria chalumnae.</title>
        <authorList>
            <person name="Di Palma F."/>
            <person name="Alfoldi J."/>
            <person name="Johnson J."/>
            <person name="Berlin A."/>
            <person name="Gnerre S."/>
            <person name="Jaffe D."/>
            <person name="MacCallum I."/>
            <person name="Young S."/>
            <person name="Walker B.J."/>
            <person name="Lander E."/>
            <person name="Lindblad-Toh K."/>
        </authorList>
    </citation>
    <scope>NUCLEOTIDE SEQUENCE [LARGE SCALE GENOMIC DNA]</scope>
    <source>
        <strain evidence="23">Wild caught</strain>
    </source>
</reference>
<dbReference type="Pfam" id="PF16457">
    <property type="entry name" value="PH_12"/>
    <property type="match status" value="1"/>
</dbReference>
<dbReference type="InterPro" id="IPR000008">
    <property type="entry name" value="C2_dom"/>
</dbReference>
<feature type="binding site" evidence="16">
    <location>
        <position position="668"/>
    </location>
    <ligand>
        <name>Ca(2+)</name>
        <dbReference type="ChEBI" id="CHEBI:29108"/>
        <label>4</label>
    </ligand>
</feature>
<evidence type="ECO:0000256" key="7">
    <source>
        <dbReference type="ARBA" id="ARBA00022801"/>
    </source>
</evidence>
<dbReference type="GeneTree" id="ENSGT00940000158392"/>
<evidence type="ECO:0000256" key="17">
    <source>
        <dbReference type="PIRSR" id="PIRSR628391-4"/>
    </source>
</evidence>
<evidence type="ECO:0000256" key="8">
    <source>
        <dbReference type="ARBA" id="ARBA00022837"/>
    </source>
</evidence>
<dbReference type="EMBL" id="AFYH01055252">
    <property type="status" value="NOT_ANNOTATED_CDS"/>
    <property type="molecule type" value="Genomic_DNA"/>
</dbReference>
<evidence type="ECO:0000313" key="23">
    <source>
        <dbReference type="Proteomes" id="UP000008672"/>
    </source>
</evidence>
<dbReference type="PRINTS" id="PR00390">
    <property type="entry name" value="PHPHLIPASEC"/>
</dbReference>
<keyword evidence="17" id="KW-0325">Glycoprotein</keyword>
<dbReference type="PROSITE" id="PS50004">
    <property type="entry name" value="C2"/>
    <property type="match status" value="1"/>
</dbReference>
<keyword evidence="7 18" id="KW-0378">Hydrolase</keyword>
<evidence type="ECO:0000256" key="15">
    <source>
        <dbReference type="PIRSR" id="PIRSR628391-2"/>
    </source>
</evidence>
<dbReference type="EMBL" id="AFYH01055254">
    <property type="status" value="NOT_ANNOTATED_CDS"/>
    <property type="molecule type" value="Genomic_DNA"/>
</dbReference>
<evidence type="ECO:0000256" key="16">
    <source>
        <dbReference type="PIRSR" id="PIRSR628391-3"/>
    </source>
</evidence>
<dbReference type="InterPro" id="IPR001192">
    <property type="entry name" value="PI-PLC_fam"/>
</dbReference>
<dbReference type="HOGENOM" id="CLU_002738_0_2_1"/>
<keyword evidence="23" id="KW-1185">Reference proteome</keyword>
<dbReference type="EMBL" id="AFYH01055249">
    <property type="status" value="NOT_ANNOTATED_CDS"/>
    <property type="molecule type" value="Genomic_DNA"/>
</dbReference>
<dbReference type="SMART" id="SM00239">
    <property type="entry name" value="C2"/>
    <property type="match status" value="1"/>
</dbReference>
<dbReference type="Pfam" id="PF00168">
    <property type="entry name" value="C2"/>
    <property type="match status" value="1"/>
</dbReference>
<dbReference type="PROSITE" id="PS50007">
    <property type="entry name" value="PIPLC_X_DOMAIN"/>
    <property type="match status" value="1"/>
</dbReference>
<dbReference type="GO" id="GO:0035556">
    <property type="term" value="P:intracellular signal transduction"/>
    <property type="evidence" value="ECO:0007669"/>
    <property type="project" value="InterPro"/>
</dbReference>
<dbReference type="SMART" id="SM00233">
    <property type="entry name" value="PH"/>
    <property type="match status" value="1"/>
</dbReference>
<accession>H3B651</accession>
<dbReference type="InterPro" id="IPR000909">
    <property type="entry name" value="PLipase_C_PInositol-sp_X_dom"/>
</dbReference>
<dbReference type="STRING" id="7897.ENSLACP00000017372"/>
<evidence type="ECO:0000256" key="18">
    <source>
        <dbReference type="RuleBase" id="RU361133"/>
    </source>
</evidence>
<keyword evidence="9 18" id="KW-0442">Lipid degradation</keyword>
<keyword evidence="5 16" id="KW-0479">Metal-binding</keyword>
<dbReference type="SMART" id="SM00148">
    <property type="entry name" value="PLCXc"/>
    <property type="match status" value="1"/>
</dbReference>
<dbReference type="Pfam" id="PF00388">
    <property type="entry name" value="PI-PLC-X"/>
    <property type="match status" value="1"/>
</dbReference>
<feature type="binding site" evidence="15">
    <location>
        <position position="458"/>
    </location>
    <ligand>
        <name>substrate</name>
    </ligand>
</feature>
<dbReference type="Gene3D" id="2.30.29.30">
    <property type="entry name" value="Pleckstrin-homology domain (PH domain)/Phosphotyrosine-binding domain (PTB)"/>
    <property type="match status" value="1"/>
</dbReference>
<dbReference type="InterPro" id="IPR002048">
    <property type="entry name" value="EF_hand_dom"/>
</dbReference>
<dbReference type="GlyCosmos" id="H3B651">
    <property type="glycosylation" value="1 site, No reported glycans"/>
</dbReference>
<feature type="binding site" evidence="16">
    <location>
        <position position="361"/>
    </location>
    <ligand>
        <name>Ca(2+)</name>
        <dbReference type="ChEBI" id="CHEBI:29108"/>
        <label>3</label>
        <note>catalytic</note>
    </ligand>
</feature>
<dbReference type="InterPro" id="IPR046975">
    <property type="entry name" value="PLC-delta1_EF"/>
</dbReference>
<keyword evidence="11" id="KW-0472">Membrane</keyword>
<evidence type="ECO:0000259" key="21">
    <source>
        <dbReference type="PROSITE" id="PS50222"/>
    </source>
</evidence>
<feature type="binding site" evidence="15">
    <location>
        <begin position="50"/>
        <end position="77"/>
    </location>
    <ligand>
        <name>substrate</name>
    </ligand>
</feature>
<reference evidence="22" key="3">
    <citation type="submission" date="2025-09" db="UniProtKB">
        <authorList>
            <consortium name="Ensembl"/>
        </authorList>
    </citation>
    <scope>IDENTIFICATION</scope>
</reference>
<dbReference type="InterPro" id="IPR001849">
    <property type="entry name" value="PH_domain"/>
</dbReference>
<dbReference type="FunFam" id="2.60.40.150:FF:000058">
    <property type="entry name" value="Phosphoinositide phospholipase C"/>
    <property type="match status" value="1"/>
</dbReference>
<reference evidence="22" key="2">
    <citation type="submission" date="2025-08" db="UniProtKB">
        <authorList>
            <consortium name="Ensembl"/>
        </authorList>
    </citation>
    <scope>IDENTIFICATION</scope>
</reference>
<feature type="binding site" evidence="16">
    <location>
        <position position="670"/>
    </location>
    <ligand>
        <name>Ca(2+)</name>
        <dbReference type="ChEBI" id="CHEBI:29108"/>
        <label>4</label>
    </ligand>
</feature>
<dbReference type="Gene3D" id="1.10.238.10">
    <property type="entry name" value="EF-hand"/>
    <property type="match status" value="2"/>
</dbReference>
<dbReference type="Gene3D" id="3.20.20.190">
    <property type="entry name" value="Phosphatidylinositol (PI) phosphodiesterase"/>
    <property type="match status" value="1"/>
</dbReference>
<sequence length="773" mass="88089">MQCFTRQGTKAEEKALDEESQRIAAENASRLGLQDDADLKFLLKGCSLCKVRSSSWKKDRFYKLQEDCKTIWYDSKKINRCAADNIFSIKDIECIRQGHESEGLKHHASDNPSNRCLSIIFKDYARTNLDLVAKSEADANHWVSGLNKVIKNSGSMSKIQKLEHWVSIRLQKADKNKDNMMTFEELKDFLHDINIEVEDLYAKELFKKYDQSGSNKLKKEEIEEFYKELTKQEEIDNAFIEYSGKDGTMTEAVLLKFLREKQKEDVGPEYAARLIEKYELNEIAKKDSKMTRDGFLMYLLSPEGNILNPAHKEVYQDMKQPLSHYFISSSHNTYLMVGQLNGPSSTEAYVKALSKGCRCMELDCWDGSDGEPVIYHGYTFTSKILFKDVIQAIKSYAFKASQYPVVLSLENHCSLEQQTMMAQHMKNILGDMLLTKPIDGKTEEFPSPEDLKGKILVKGKKLNGLNDSDDSVEAGDVSDEDEAAEIDNEAVQDQLKNKEKTAKLKLSKELSDLVVYCKSIHFPGFEEAKEQPFYEMSSFDENKAFRLAQESGHEFVLYNTQLLSRIYPAGGRIDSSNFKPMEMWNVGSQIVAMNFQTPCKEMDLYQGKFQENGNSGYILKPSFLLDKRSKFDPNSSTPGEWLKPKAFKVKVISAQQLPKANPSKTTSIVDPVVTVEVHGVADDNAEKQTQCIKNNGLNPQWNETFEFVVNVPELALIRFLVEDYDLISRNDFIGQYTLPFTSLQKGYRHIPLLSNSGDQHPSATLFVYTEVTE</sequence>
<dbReference type="Gene3D" id="2.60.40.150">
    <property type="entry name" value="C2 domain"/>
    <property type="match status" value="1"/>
</dbReference>
<dbReference type="PANTHER" id="PTHR10336">
    <property type="entry name" value="PHOSPHOINOSITIDE-SPECIFIC PHOSPHOLIPASE C FAMILY PROTEIN"/>
    <property type="match status" value="1"/>
</dbReference>
<evidence type="ECO:0000256" key="13">
    <source>
        <dbReference type="ARBA" id="ARBA00023674"/>
    </source>
</evidence>
<keyword evidence="4" id="KW-0963">Cytoplasm</keyword>
<evidence type="ECO:0000256" key="3">
    <source>
        <dbReference type="ARBA" id="ARBA00012368"/>
    </source>
</evidence>
<dbReference type="InParanoid" id="H3B651"/>
<evidence type="ECO:0000256" key="1">
    <source>
        <dbReference type="ARBA" id="ARBA00004170"/>
    </source>
</evidence>
<keyword evidence="12" id="KW-0807">Transducer</keyword>
<dbReference type="EMBL" id="AFYH01055250">
    <property type="status" value="NOT_ANNOTATED_CDS"/>
    <property type="molecule type" value="Genomic_DNA"/>
</dbReference>
<proteinExistence type="predicted"/>
<dbReference type="Ensembl" id="ENSLACT00000017500.1">
    <property type="protein sequence ID" value="ENSLACP00000017372.1"/>
    <property type="gene ID" value="ENSLACG00000015302.1"/>
</dbReference>
<evidence type="ECO:0000256" key="12">
    <source>
        <dbReference type="ARBA" id="ARBA00023224"/>
    </source>
</evidence>
<dbReference type="EC" id="3.1.4.11" evidence="3 18"/>
<feature type="active site" evidence="14">
    <location>
        <position position="376"/>
    </location>
</feature>
<feature type="binding site" evidence="16">
    <location>
        <position position="723"/>
    </location>
    <ligand>
        <name>Ca(2+)</name>
        <dbReference type="ChEBI" id="CHEBI:29108"/>
        <label>5</label>
    </ligand>
</feature>
<feature type="binding site" evidence="16">
    <location>
        <position position="410"/>
    </location>
    <ligand>
        <name>Ca(2+)</name>
        <dbReference type="ChEBI" id="CHEBI:29108"/>
        <label>3</label>
        <note>catalytic</note>
    </ligand>
</feature>
<evidence type="ECO:0000256" key="10">
    <source>
        <dbReference type="ARBA" id="ARBA00023098"/>
    </source>
</evidence>
<dbReference type="Pfam" id="PF09279">
    <property type="entry name" value="EF-hand_like"/>
    <property type="match status" value="1"/>
</dbReference>
<dbReference type="PROSITE" id="PS50222">
    <property type="entry name" value="EF_HAND_2"/>
    <property type="match status" value="2"/>
</dbReference>
<dbReference type="EMBL" id="AFYH01055251">
    <property type="status" value="NOT_ANNOTATED_CDS"/>
    <property type="molecule type" value="Genomic_DNA"/>
</dbReference>
<dbReference type="Pfam" id="PF00387">
    <property type="entry name" value="PI-PLC-Y"/>
    <property type="match status" value="1"/>
</dbReference>
<feature type="domain" description="EF-hand" evidence="21">
    <location>
        <begin position="197"/>
        <end position="232"/>
    </location>
</feature>
<feature type="binding site" evidence="15">
    <location>
        <position position="460"/>
    </location>
    <ligand>
        <name>substrate</name>
    </ligand>
</feature>
<dbReference type="CDD" id="cd00275">
    <property type="entry name" value="C2_PLC_like"/>
    <property type="match status" value="1"/>
</dbReference>
<feature type="glycosylation site" description="O-linked (GlcNAc) serine" evidence="17">
    <location>
        <position position="212"/>
    </location>
</feature>
<keyword evidence="8 16" id="KW-0106">Calcium</keyword>
<dbReference type="InterPro" id="IPR035892">
    <property type="entry name" value="C2_domain_sf"/>
</dbReference>
<evidence type="ECO:0000259" key="19">
    <source>
        <dbReference type="PROSITE" id="PS50004"/>
    </source>
</evidence>
<dbReference type="InterPro" id="IPR001711">
    <property type="entry name" value="PLipase_C_Pinositol-sp_Y"/>
</dbReference>
<feature type="binding site" evidence="16">
    <location>
        <position position="725"/>
    </location>
    <ligand>
        <name>Ca(2+)</name>
        <dbReference type="ChEBI" id="CHEBI:29108"/>
        <label>5</label>
    </ligand>
</feature>
<comment type="subcellular location">
    <subcellularLocation>
        <location evidence="2">Cytoplasm</location>
    </subcellularLocation>
    <subcellularLocation>
        <location evidence="1">Membrane</location>
        <topology evidence="1">Peripheral membrane protein</topology>
    </subcellularLocation>
</comment>
<dbReference type="InterPro" id="IPR028391">
    <property type="entry name" value="PLC-delta1_cat"/>
</dbReference>
<dbReference type="EMBL" id="AFYH01055258">
    <property type="status" value="NOT_ANNOTATED_CDS"/>
    <property type="molecule type" value="Genomic_DNA"/>
</dbReference>
<dbReference type="FunFam" id="1.10.238.10:FF:000005">
    <property type="entry name" value="Phosphoinositide phospholipase C"/>
    <property type="match status" value="1"/>
</dbReference>
<dbReference type="SUPFAM" id="SSF50729">
    <property type="entry name" value="PH domain-like"/>
    <property type="match status" value="1"/>
</dbReference>
<dbReference type="SMART" id="SM00149">
    <property type="entry name" value="PLCYc"/>
    <property type="match status" value="1"/>
</dbReference>
<name>H3B651_LATCH</name>
<dbReference type="OMA" id="GAPYMGI"/>
<dbReference type="SUPFAM" id="SSF49562">
    <property type="entry name" value="C2 domain (Calcium/lipid-binding domain, CaLB)"/>
    <property type="match status" value="1"/>
</dbReference>
<feature type="binding site" evidence="16">
    <location>
        <position position="694"/>
    </location>
    <ligand>
        <name>Ca(2+)</name>
        <dbReference type="ChEBI" id="CHEBI:29108"/>
        <label>4</label>
    </ligand>
</feature>
<evidence type="ECO:0000256" key="14">
    <source>
        <dbReference type="PIRSR" id="PIRSR628391-1"/>
    </source>
</evidence>
<evidence type="ECO:0000256" key="6">
    <source>
        <dbReference type="ARBA" id="ARBA00022737"/>
    </source>
</evidence>
<dbReference type="eggNOG" id="KOG0169">
    <property type="taxonomic scope" value="Eukaryota"/>
</dbReference>
<feature type="domain" description="C2" evidence="19">
    <location>
        <begin position="627"/>
        <end position="754"/>
    </location>
</feature>
<dbReference type="SUPFAM" id="SSF51695">
    <property type="entry name" value="PLC-like phosphodiesterases"/>
    <property type="match status" value="1"/>
</dbReference>
<dbReference type="GO" id="GO:0004435">
    <property type="term" value="F:phosphatidylinositol-4,5-bisphosphate phospholipase C activity"/>
    <property type="evidence" value="ECO:0007669"/>
    <property type="project" value="UniProtKB-EC"/>
</dbReference>
<feature type="domain" description="PI-PLC Y-box" evidence="20">
    <location>
        <begin position="510"/>
        <end position="624"/>
    </location>
</feature>